<evidence type="ECO:0000313" key="3">
    <source>
        <dbReference type="EMBL" id="EXX62076.1"/>
    </source>
</evidence>
<dbReference type="Pfam" id="PF07534">
    <property type="entry name" value="TLD"/>
    <property type="match status" value="1"/>
</dbReference>
<dbReference type="EMBL" id="JEMT01024912">
    <property type="protein sequence ID" value="EXX62076.1"/>
    <property type="molecule type" value="Genomic_DNA"/>
</dbReference>
<dbReference type="Pfam" id="PF07707">
    <property type="entry name" value="BACK"/>
    <property type="match status" value="1"/>
</dbReference>
<dbReference type="Gene3D" id="1.25.40.420">
    <property type="match status" value="1"/>
</dbReference>
<dbReference type="SMART" id="SM00225">
    <property type="entry name" value="BTB"/>
    <property type="match status" value="1"/>
</dbReference>
<dbReference type="InterPro" id="IPR000210">
    <property type="entry name" value="BTB/POZ_dom"/>
</dbReference>
<dbReference type="InterPro" id="IPR011705">
    <property type="entry name" value="BACK"/>
</dbReference>
<evidence type="ECO:0008006" key="5">
    <source>
        <dbReference type="Google" id="ProtNLM"/>
    </source>
</evidence>
<dbReference type="PROSITE" id="PS50097">
    <property type="entry name" value="BTB"/>
    <property type="match status" value="1"/>
</dbReference>
<keyword evidence="4" id="KW-1185">Reference proteome</keyword>
<dbReference type="InterPro" id="IPR011333">
    <property type="entry name" value="SKP1/BTB/POZ_sf"/>
</dbReference>
<dbReference type="PANTHER" id="PTHR46306:SF1">
    <property type="entry name" value="BTB_POZ DOMAIN-CONTAINING PROTEIN 9"/>
    <property type="match status" value="1"/>
</dbReference>
<dbReference type="Pfam" id="PF00651">
    <property type="entry name" value="BTB"/>
    <property type="match status" value="1"/>
</dbReference>
<accession>A0A015KQL1</accession>
<dbReference type="SUPFAM" id="SSF54695">
    <property type="entry name" value="POZ domain"/>
    <property type="match status" value="1"/>
</dbReference>
<reference evidence="3 4" key="1">
    <citation type="submission" date="2014-02" db="EMBL/GenBank/DDBJ databases">
        <title>Single nucleus genome sequencing reveals high similarity among nuclei of an endomycorrhizal fungus.</title>
        <authorList>
            <person name="Lin K."/>
            <person name="Geurts R."/>
            <person name="Zhang Z."/>
            <person name="Limpens E."/>
            <person name="Saunders D.G."/>
            <person name="Mu D."/>
            <person name="Pang E."/>
            <person name="Cao H."/>
            <person name="Cha H."/>
            <person name="Lin T."/>
            <person name="Zhou Q."/>
            <person name="Shang Y."/>
            <person name="Li Y."/>
            <person name="Ivanov S."/>
            <person name="Sharma T."/>
            <person name="Velzen R.V."/>
            <person name="Ruijter N.D."/>
            <person name="Aanen D.K."/>
            <person name="Win J."/>
            <person name="Kamoun S."/>
            <person name="Bisseling T."/>
            <person name="Huang S."/>
        </authorList>
    </citation>
    <scope>NUCLEOTIDE SEQUENCE [LARGE SCALE GENOMIC DNA]</scope>
    <source>
        <strain evidence="4">DAOM197198w</strain>
    </source>
</reference>
<name>A0A015KQL1_RHIIW</name>
<gene>
    <name evidence="3" type="ORF">RirG_165100</name>
</gene>
<sequence length="477" mass="55595">MVTQFFSKLSQNYIELLKDDEYYDITIEVGEDPNVKIFRAHMNILCYRSPYLRRILKSNKKNNDNGLVHIKLSNTSPETFQIILEYIYGGILSLDKKDTSDLEVLATADKLNLQELVDYLQGYLIENKSEWLEQHFEFAQQISSNSNNLLKLQEFCTNLMVRSPEKVLKSLNFTSLSEKSLTSLIKRDDLQMKEIEVWEYVLKWGLAKNPTLIPDPKTWSDDDFKAMKSTLQSSLPLVRLFCLSSKEFSQKVRPYQKLLNQQLYEDLLNFYLDPDSVSSHNIQLPRIINENVEVICSLIVNSGIVSTISRWIDKIVINNNNFNEKYLPYKFELLLRGSRDGFTPKKFHELCDKKPNTVTFIKIKGTEEIIGGYNPSIWESYGWAWGKAEDSFIFSFKNKNNFEDAILSKIINSEYALFFESIAGPYFGLDINICASSVSEDYNCTEYYKRHYEKNIRANSEGKFTIEDYEVFQIIKK</sequence>
<dbReference type="PANTHER" id="PTHR46306">
    <property type="entry name" value="BTB/POZ DOMAIN-CONTAINING PROTEIN 9"/>
    <property type="match status" value="1"/>
</dbReference>
<feature type="domain" description="BTB" evidence="1">
    <location>
        <begin position="23"/>
        <end position="96"/>
    </location>
</feature>
<dbReference type="InterPro" id="IPR006571">
    <property type="entry name" value="TLDc_dom"/>
</dbReference>
<feature type="domain" description="TLDc" evidence="2">
    <location>
        <begin position="298"/>
        <end position="475"/>
    </location>
</feature>
<dbReference type="HOGENOM" id="CLU_021542_0_2_1"/>
<evidence type="ECO:0000259" key="2">
    <source>
        <dbReference type="PROSITE" id="PS51886"/>
    </source>
</evidence>
<dbReference type="CDD" id="cd18186">
    <property type="entry name" value="BTB_POZ_ZBTB_KLHL-like"/>
    <property type="match status" value="1"/>
</dbReference>
<dbReference type="PROSITE" id="PS51886">
    <property type="entry name" value="TLDC"/>
    <property type="match status" value="1"/>
</dbReference>
<protein>
    <recommendedName>
        <fullName evidence="5">Serine-enriched protein</fullName>
    </recommendedName>
</protein>
<proteinExistence type="predicted"/>
<evidence type="ECO:0000259" key="1">
    <source>
        <dbReference type="PROSITE" id="PS50097"/>
    </source>
</evidence>
<organism evidence="3 4">
    <name type="scientific">Rhizophagus irregularis (strain DAOM 197198w)</name>
    <name type="common">Glomus intraradices</name>
    <dbReference type="NCBI Taxonomy" id="1432141"/>
    <lineage>
        <taxon>Eukaryota</taxon>
        <taxon>Fungi</taxon>
        <taxon>Fungi incertae sedis</taxon>
        <taxon>Mucoromycota</taxon>
        <taxon>Glomeromycotina</taxon>
        <taxon>Glomeromycetes</taxon>
        <taxon>Glomerales</taxon>
        <taxon>Glomeraceae</taxon>
        <taxon>Rhizophagus</taxon>
    </lineage>
</organism>
<dbReference type="Gene3D" id="3.30.710.10">
    <property type="entry name" value="Potassium Channel Kv1.1, Chain A"/>
    <property type="match status" value="1"/>
</dbReference>
<dbReference type="AlphaFoldDB" id="A0A015KQL1"/>
<dbReference type="GO" id="GO:0005737">
    <property type="term" value="C:cytoplasm"/>
    <property type="evidence" value="ECO:0007669"/>
    <property type="project" value="TreeGrafter"/>
</dbReference>
<comment type="caution">
    <text evidence="3">The sequence shown here is derived from an EMBL/GenBank/DDBJ whole genome shotgun (WGS) entry which is preliminary data.</text>
</comment>
<dbReference type="Proteomes" id="UP000022910">
    <property type="component" value="Unassembled WGS sequence"/>
</dbReference>
<dbReference type="InterPro" id="IPR052407">
    <property type="entry name" value="BTB_POZ_domain_cont_9"/>
</dbReference>
<evidence type="ECO:0000313" key="4">
    <source>
        <dbReference type="Proteomes" id="UP000022910"/>
    </source>
</evidence>